<organism evidence="11">
    <name type="scientific">freshwater metagenome</name>
    <dbReference type="NCBI Taxonomy" id="449393"/>
    <lineage>
        <taxon>unclassified sequences</taxon>
        <taxon>metagenomes</taxon>
        <taxon>ecological metagenomes</taxon>
    </lineage>
</organism>
<keyword evidence="5" id="KW-0819">tRNA processing</keyword>
<dbReference type="PANTHER" id="PTHR33540">
    <property type="entry name" value="TRNA THREONYLCARBAMOYLADENOSINE BIOSYNTHESIS PROTEIN TSAE"/>
    <property type="match status" value="1"/>
</dbReference>
<evidence type="ECO:0000256" key="5">
    <source>
        <dbReference type="ARBA" id="ARBA00022694"/>
    </source>
</evidence>
<evidence type="ECO:0000256" key="10">
    <source>
        <dbReference type="ARBA" id="ARBA00032441"/>
    </source>
</evidence>
<dbReference type="NCBIfam" id="TIGR00150">
    <property type="entry name" value="T6A_YjeE"/>
    <property type="match status" value="1"/>
</dbReference>
<dbReference type="AlphaFoldDB" id="A0A6J7AEK1"/>
<evidence type="ECO:0000256" key="1">
    <source>
        <dbReference type="ARBA" id="ARBA00004496"/>
    </source>
</evidence>
<dbReference type="InterPro" id="IPR027417">
    <property type="entry name" value="P-loop_NTPase"/>
</dbReference>
<evidence type="ECO:0000256" key="3">
    <source>
        <dbReference type="ARBA" id="ARBA00019010"/>
    </source>
</evidence>
<dbReference type="Pfam" id="PF02367">
    <property type="entry name" value="TsaE"/>
    <property type="match status" value="1"/>
</dbReference>
<sequence length="166" mass="17646">MNTTMSFRTTSLGETHAFGEAVSELMNPGMTIVLVGGLGAGKTAFTQGVAKGLGIESRVTSPTFTMVATYDVDGRRGIRTLLHADLYRVGSGIEADDLAIGELVEEGAVAMVEWGDVAPDVLGGDQVFVHIETGSEDDERIFHFVDTDDIFNGGLISAAFERWGQS</sequence>
<evidence type="ECO:0000313" key="13">
    <source>
        <dbReference type="EMBL" id="CAB5033230.1"/>
    </source>
</evidence>
<evidence type="ECO:0000256" key="7">
    <source>
        <dbReference type="ARBA" id="ARBA00022741"/>
    </source>
</evidence>
<protein>
    <recommendedName>
        <fullName evidence="3">tRNA threonylcarbamoyladenosine biosynthesis protein TsaE</fullName>
    </recommendedName>
    <alternativeName>
        <fullName evidence="10">t(6)A37 threonylcarbamoyladenosine biosynthesis protein TsaE</fullName>
    </alternativeName>
</protein>
<dbReference type="GO" id="GO:0002949">
    <property type="term" value="P:tRNA threonylcarbamoyladenosine modification"/>
    <property type="evidence" value="ECO:0007669"/>
    <property type="project" value="InterPro"/>
</dbReference>
<keyword evidence="7" id="KW-0547">Nucleotide-binding</keyword>
<dbReference type="Gene3D" id="3.40.50.300">
    <property type="entry name" value="P-loop containing nucleotide triphosphate hydrolases"/>
    <property type="match status" value="1"/>
</dbReference>
<evidence type="ECO:0000256" key="4">
    <source>
        <dbReference type="ARBA" id="ARBA00022490"/>
    </source>
</evidence>
<evidence type="ECO:0000256" key="9">
    <source>
        <dbReference type="ARBA" id="ARBA00022842"/>
    </source>
</evidence>
<comment type="subcellular location">
    <subcellularLocation>
        <location evidence="1">Cytoplasm</location>
    </subcellularLocation>
</comment>
<evidence type="ECO:0000313" key="11">
    <source>
        <dbReference type="EMBL" id="CAB4831326.1"/>
    </source>
</evidence>
<keyword evidence="4" id="KW-0963">Cytoplasm</keyword>
<dbReference type="EMBL" id="CAFABE010000059">
    <property type="protein sequence ID" value="CAB4831326.1"/>
    <property type="molecule type" value="Genomic_DNA"/>
</dbReference>
<dbReference type="InterPro" id="IPR003442">
    <property type="entry name" value="T6A_TsaE"/>
</dbReference>
<dbReference type="GO" id="GO:0046872">
    <property type="term" value="F:metal ion binding"/>
    <property type="evidence" value="ECO:0007669"/>
    <property type="project" value="UniProtKB-KW"/>
</dbReference>
<name>A0A6J7AEK1_9ZZZZ</name>
<dbReference type="EMBL" id="CAFBLT010000001">
    <property type="protein sequence ID" value="CAB4869605.1"/>
    <property type="molecule type" value="Genomic_DNA"/>
</dbReference>
<dbReference type="EMBL" id="CAFBPM010000041">
    <property type="protein sequence ID" value="CAB5033230.1"/>
    <property type="molecule type" value="Genomic_DNA"/>
</dbReference>
<evidence type="ECO:0000256" key="6">
    <source>
        <dbReference type="ARBA" id="ARBA00022723"/>
    </source>
</evidence>
<gene>
    <name evidence="11" type="ORF">UFOPK3164_01212</name>
    <name evidence="12" type="ORF">UFOPK3427_00705</name>
    <name evidence="13" type="ORF">UFOPK4112_01907</name>
</gene>
<proteinExistence type="inferred from homology"/>
<dbReference type="SUPFAM" id="SSF52540">
    <property type="entry name" value="P-loop containing nucleoside triphosphate hydrolases"/>
    <property type="match status" value="1"/>
</dbReference>
<evidence type="ECO:0000256" key="2">
    <source>
        <dbReference type="ARBA" id="ARBA00007599"/>
    </source>
</evidence>
<reference evidence="11" key="1">
    <citation type="submission" date="2020-05" db="EMBL/GenBank/DDBJ databases">
        <authorList>
            <person name="Chiriac C."/>
            <person name="Salcher M."/>
            <person name="Ghai R."/>
            <person name="Kavagutti S V."/>
        </authorList>
    </citation>
    <scope>NUCLEOTIDE SEQUENCE</scope>
</reference>
<keyword evidence="6" id="KW-0479">Metal-binding</keyword>
<evidence type="ECO:0000256" key="8">
    <source>
        <dbReference type="ARBA" id="ARBA00022840"/>
    </source>
</evidence>
<accession>A0A6J7AEK1</accession>
<keyword evidence="9" id="KW-0460">Magnesium</keyword>
<dbReference type="GO" id="GO:0005524">
    <property type="term" value="F:ATP binding"/>
    <property type="evidence" value="ECO:0007669"/>
    <property type="project" value="UniProtKB-KW"/>
</dbReference>
<dbReference type="PANTHER" id="PTHR33540:SF2">
    <property type="entry name" value="TRNA THREONYLCARBAMOYLADENOSINE BIOSYNTHESIS PROTEIN TSAE"/>
    <property type="match status" value="1"/>
</dbReference>
<evidence type="ECO:0000313" key="12">
    <source>
        <dbReference type="EMBL" id="CAB4869605.1"/>
    </source>
</evidence>
<keyword evidence="8" id="KW-0067">ATP-binding</keyword>
<comment type="similarity">
    <text evidence="2">Belongs to the TsaE family.</text>
</comment>
<dbReference type="GO" id="GO:0005737">
    <property type="term" value="C:cytoplasm"/>
    <property type="evidence" value="ECO:0007669"/>
    <property type="project" value="UniProtKB-SubCell"/>
</dbReference>